<comment type="caution">
    <text evidence="2">The sequence shown here is derived from an EMBL/GenBank/DDBJ whole genome shotgun (WGS) entry which is preliminary data.</text>
</comment>
<sequence>MPIFESTSYQTGIPRAIKPRQVPQDETDETNSTINGARLNLKLFSPLVARLSLISPSRGLDQSESDVTPSPPTWYTVHESLSSLEWLPSERVGCNSSPPTWYTA</sequence>
<gene>
    <name evidence="2" type="ORF">RRG08_021861</name>
</gene>
<protein>
    <submittedName>
        <fullName evidence="2">Uncharacterized protein</fullName>
    </submittedName>
</protein>
<proteinExistence type="predicted"/>
<evidence type="ECO:0000256" key="1">
    <source>
        <dbReference type="SAM" id="MobiDB-lite"/>
    </source>
</evidence>
<keyword evidence="3" id="KW-1185">Reference proteome</keyword>
<reference evidence="2" key="1">
    <citation type="journal article" date="2023" name="G3 (Bethesda)">
        <title>A reference genome for the long-term kleptoplast-retaining sea slug Elysia crispata morphotype clarki.</title>
        <authorList>
            <person name="Eastman K.E."/>
            <person name="Pendleton A.L."/>
            <person name="Shaikh M.A."/>
            <person name="Suttiyut T."/>
            <person name="Ogas R."/>
            <person name="Tomko P."/>
            <person name="Gavelis G."/>
            <person name="Widhalm J.R."/>
            <person name="Wisecaver J.H."/>
        </authorList>
    </citation>
    <scope>NUCLEOTIDE SEQUENCE</scope>
    <source>
        <strain evidence="2">ECLA1</strain>
    </source>
</reference>
<organism evidence="2 3">
    <name type="scientific">Elysia crispata</name>
    <name type="common">lettuce slug</name>
    <dbReference type="NCBI Taxonomy" id="231223"/>
    <lineage>
        <taxon>Eukaryota</taxon>
        <taxon>Metazoa</taxon>
        <taxon>Spiralia</taxon>
        <taxon>Lophotrochozoa</taxon>
        <taxon>Mollusca</taxon>
        <taxon>Gastropoda</taxon>
        <taxon>Heterobranchia</taxon>
        <taxon>Euthyneura</taxon>
        <taxon>Panpulmonata</taxon>
        <taxon>Sacoglossa</taxon>
        <taxon>Placobranchoidea</taxon>
        <taxon>Plakobranchidae</taxon>
        <taxon>Elysia</taxon>
    </lineage>
</organism>
<evidence type="ECO:0000313" key="3">
    <source>
        <dbReference type="Proteomes" id="UP001283361"/>
    </source>
</evidence>
<dbReference type="Proteomes" id="UP001283361">
    <property type="component" value="Unassembled WGS sequence"/>
</dbReference>
<accession>A0AAE1AL49</accession>
<dbReference type="AlphaFoldDB" id="A0AAE1AL49"/>
<name>A0AAE1AL49_9GAST</name>
<dbReference type="EMBL" id="JAWDGP010001605">
    <property type="protein sequence ID" value="KAK3789949.1"/>
    <property type="molecule type" value="Genomic_DNA"/>
</dbReference>
<evidence type="ECO:0000313" key="2">
    <source>
        <dbReference type="EMBL" id="KAK3789949.1"/>
    </source>
</evidence>
<feature type="region of interest" description="Disordered" evidence="1">
    <location>
        <begin position="1"/>
        <end position="34"/>
    </location>
</feature>
<feature type="compositionally biased region" description="Polar residues" evidence="1">
    <location>
        <begin position="1"/>
        <end position="11"/>
    </location>
</feature>